<name>A0A1W1HEW9_9BACT</name>
<feature type="coiled-coil region" evidence="1">
    <location>
        <begin position="87"/>
        <end position="126"/>
    </location>
</feature>
<dbReference type="EMBL" id="FWEV01000182">
    <property type="protein sequence ID" value="SLM31051.1"/>
    <property type="molecule type" value="Genomic_DNA"/>
</dbReference>
<dbReference type="Proteomes" id="UP000191931">
    <property type="component" value="Unassembled WGS sequence"/>
</dbReference>
<accession>A0A1W1HEW9</accession>
<proteinExistence type="predicted"/>
<gene>
    <name evidence="2" type="ORF">MTBBW1_2620015</name>
</gene>
<reference evidence="2 3" key="1">
    <citation type="submission" date="2017-03" db="EMBL/GenBank/DDBJ databases">
        <authorList>
            <person name="Afonso C.L."/>
            <person name="Miller P.J."/>
            <person name="Scott M.A."/>
            <person name="Spackman E."/>
            <person name="Goraichik I."/>
            <person name="Dimitrov K.M."/>
            <person name="Suarez D.L."/>
            <person name="Swayne D.E."/>
        </authorList>
    </citation>
    <scope>NUCLEOTIDE SEQUENCE [LARGE SCALE GENOMIC DNA]</scope>
    <source>
        <strain evidence="2">PRJEB14757</strain>
    </source>
</reference>
<sequence>MAVKKWFGWLSGADKLKGVSSQDIEAEINALKSDQADLIALKLSLESRLENSRVSELGGKKSTVEIATLESDLGFAIKKIDTISTVISQLENKLVDALATEREEQRKQIKAELAEVESEIAAEKKRFISLLGAAVASWLKFGGSIDGFSAGPNKLPVVDATTPERVNEFRSIFNDIVKPDGQIPRSLLSDRNDLLKQLKG</sequence>
<protein>
    <submittedName>
        <fullName evidence="2">Uncharacterized protein</fullName>
    </submittedName>
</protein>
<evidence type="ECO:0000313" key="3">
    <source>
        <dbReference type="Proteomes" id="UP000191931"/>
    </source>
</evidence>
<dbReference type="RefSeq" id="WP_080809809.1">
    <property type="nucleotide sequence ID" value="NZ_LT828572.1"/>
</dbReference>
<keyword evidence="1" id="KW-0175">Coiled coil</keyword>
<evidence type="ECO:0000313" key="2">
    <source>
        <dbReference type="EMBL" id="SLM31051.1"/>
    </source>
</evidence>
<keyword evidence="3" id="KW-1185">Reference proteome</keyword>
<evidence type="ECO:0000256" key="1">
    <source>
        <dbReference type="SAM" id="Coils"/>
    </source>
</evidence>
<organism evidence="2 3">
    <name type="scientific">Desulfamplus magnetovallimortis</name>
    <dbReference type="NCBI Taxonomy" id="1246637"/>
    <lineage>
        <taxon>Bacteria</taxon>
        <taxon>Pseudomonadati</taxon>
        <taxon>Thermodesulfobacteriota</taxon>
        <taxon>Desulfobacteria</taxon>
        <taxon>Desulfobacterales</taxon>
        <taxon>Desulfobacteraceae</taxon>
        <taxon>Desulfamplus</taxon>
    </lineage>
</organism>
<dbReference type="AlphaFoldDB" id="A0A1W1HEW9"/>
<dbReference type="STRING" id="1246637.MTBBW1_2620015"/>